<accession>A0AAW1Q3J6</accession>
<evidence type="ECO:0000256" key="6">
    <source>
        <dbReference type="PIRSR" id="PIRSR601344-1"/>
    </source>
</evidence>
<feature type="binding site" evidence="6">
    <location>
        <position position="212"/>
    </location>
    <ligand>
        <name>chlorophyll a</name>
        <dbReference type="ChEBI" id="CHEBI:58416"/>
        <label>1</label>
    </ligand>
</feature>
<dbReference type="GO" id="GO:0016168">
    <property type="term" value="F:chlorophyll binding"/>
    <property type="evidence" value="ECO:0007669"/>
    <property type="project" value="UniProtKB-KW"/>
</dbReference>
<comment type="function">
    <text evidence="7">The light-harvesting complex (LHC) functions as a light receptor, it captures and delivers excitation energy to photosystems with which it is closely associated.</text>
</comment>
<proteinExistence type="inferred from homology"/>
<feature type="region of interest" description="Disordered" evidence="8">
    <location>
        <begin position="1"/>
        <end position="30"/>
    </location>
</feature>
<feature type="binding site" evidence="6">
    <location>
        <position position="80"/>
    </location>
    <ligand>
        <name>chlorophyll a</name>
        <dbReference type="ChEBI" id="CHEBI:58416"/>
        <label>1</label>
    </ligand>
</feature>
<keyword evidence="2 7" id="KW-0150">Chloroplast</keyword>
<dbReference type="GO" id="GO:0009522">
    <property type="term" value="C:photosystem I"/>
    <property type="evidence" value="ECO:0007669"/>
    <property type="project" value="UniProtKB-KW"/>
</dbReference>
<name>A0AAW1Q3J6_9CHLO</name>
<organism evidence="9 10">
    <name type="scientific">[Myrmecia] bisecta</name>
    <dbReference type="NCBI Taxonomy" id="41462"/>
    <lineage>
        <taxon>Eukaryota</taxon>
        <taxon>Viridiplantae</taxon>
        <taxon>Chlorophyta</taxon>
        <taxon>core chlorophytes</taxon>
        <taxon>Trebouxiophyceae</taxon>
        <taxon>Trebouxiales</taxon>
        <taxon>Trebouxiaceae</taxon>
        <taxon>Myrmecia</taxon>
    </lineage>
</organism>
<comment type="subcellular location">
    <subcellularLocation>
        <location evidence="7">Plastid</location>
        <location evidence="7">Chloroplast thylakoid membrane</location>
    </subcellularLocation>
</comment>
<dbReference type="Pfam" id="PF00504">
    <property type="entry name" value="Chloroa_b-bind"/>
    <property type="match status" value="2"/>
</dbReference>
<dbReference type="GO" id="GO:0009523">
    <property type="term" value="C:photosystem II"/>
    <property type="evidence" value="ECO:0007669"/>
    <property type="project" value="UniProtKB-KW"/>
</dbReference>
<keyword evidence="7" id="KW-0793">Thylakoid</keyword>
<evidence type="ECO:0000256" key="8">
    <source>
        <dbReference type="SAM" id="MobiDB-lite"/>
    </source>
</evidence>
<protein>
    <recommendedName>
        <fullName evidence="7">Chlorophyll a-b binding protein, chloroplastic</fullName>
    </recommendedName>
</protein>
<dbReference type="EMBL" id="JALJOR010000006">
    <property type="protein sequence ID" value="KAK9815413.1"/>
    <property type="molecule type" value="Genomic_DNA"/>
</dbReference>
<gene>
    <name evidence="9" type="ORF">WJX72_003252</name>
</gene>
<keyword evidence="7" id="KW-0604">Photosystem II</keyword>
<evidence type="ECO:0000313" key="10">
    <source>
        <dbReference type="Proteomes" id="UP001489004"/>
    </source>
</evidence>
<evidence type="ECO:0000256" key="3">
    <source>
        <dbReference type="ARBA" id="ARBA00022531"/>
    </source>
</evidence>
<dbReference type="SUPFAM" id="SSF103511">
    <property type="entry name" value="Chlorophyll a-b binding protein"/>
    <property type="match status" value="2"/>
</dbReference>
<keyword evidence="1 6" id="KW-0148">Chlorophyll</keyword>
<feature type="binding site" evidence="6">
    <location>
        <position position="209"/>
    </location>
    <ligand>
        <name>chlorophyll a</name>
        <dbReference type="ChEBI" id="CHEBI:58416"/>
        <label>1</label>
    </ligand>
</feature>
<dbReference type="GO" id="GO:0009765">
    <property type="term" value="P:photosynthesis, light harvesting"/>
    <property type="evidence" value="ECO:0007669"/>
    <property type="project" value="InterPro"/>
</dbReference>
<dbReference type="AlphaFoldDB" id="A0AAW1Q3J6"/>
<keyword evidence="10" id="KW-1185">Reference proteome</keyword>
<sequence length="256" mass="28023">MQTDIGHVSDAHPEAAPLKTRSMRSKVPEDTSKRRTARWFPFWRTKAPKHLDGSYPGDAGFDPAGFAEDPERLQLLRESEVLSSRWAMLGVLGLLATDLLGGPVYLLPELTTQQLLPYSLAALLAVGAFETVRGAKRASQPDVNSRIYPGKSFDPLGLAKPRRQGKEAAPGLGVWSAWLGGLPGWLSGGWWLEQQDRTVKEVEELKTKELKNGRLAMLSFAGVYLAASLTGKGPVTLLVEHLSDPVHHTVVQTLQQ</sequence>
<dbReference type="Gene3D" id="1.10.3460.10">
    <property type="entry name" value="Chlorophyll a/b binding protein domain"/>
    <property type="match status" value="1"/>
</dbReference>
<feature type="binding site" evidence="6">
    <location>
        <position position="241"/>
    </location>
    <ligand>
        <name>chlorophyll a</name>
        <dbReference type="ChEBI" id="CHEBI:58416"/>
        <label>1</label>
    </ligand>
</feature>
<reference evidence="9 10" key="1">
    <citation type="journal article" date="2024" name="Nat. Commun.">
        <title>Phylogenomics reveals the evolutionary origins of lichenization in chlorophyte algae.</title>
        <authorList>
            <person name="Puginier C."/>
            <person name="Libourel C."/>
            <person name="Otte J."/>
            <person name="Skaloud P."/>
            <person name="Haon M."/>
            <person name="Grisel S."/>
            <person name="Petersen M."/>
            <person name="Berrin J.G."/>
            <person name="Delaux P.M."/>
            <person name="Dal Grande F."/>
            <person name="Keller J."/>
        </authorList>
    </citation>
    <scope>NUCLEOTIDE SEQUENCE [LARGE SCALE GENOMIC DNA]</scope>
    <source>
        <strain evidence="9 10">SAG 2043</strain>
    </source>
</reference>
<keyword evidence="5 7" id="KW-0157">Chromophore</keyword>
<evidence type="ECO:0000256" key="1">
    <source>
        <dbReference type="ARBA" id="ARBA00022494"/>
    </source>
</evidence>
<comment type="similarity">
    <text evidence="7">Belongs to the light-harvesting chlorophyll a/b-binding (LHC) protein family.</text>
</comment>
<keyword evidence="4 7" id="KW-0934">Plastid</keyword>
<evidence type="ECO:0000313" key="9">
    <source>
        <dbReference type="EMBL" id="KAK9815413.1"/>
    </source>
</evidence>
<dbReference type="InterPro" id="IPR022796">
    <property type="entry name" value="Chloroa_b-bind"/>
</dbReference>
<feature type="binding site" evidence="6">
    <location>
        <position position="214"/>
    </location>
    <ligand>
        <name>chlorophyll a</name>
        <dbReference type="ChEBI" id="CHEBI:58416"/>
        <label>1</label>
    </ligand>
</feature>
<feature type="binding site" description="axial binding residue" evidence="6">
    <location>
        <position position="85"/>
    </location>
    <ligand>
        <name>chlorophyll b</name>
        <dbReference type="ChEBI" id="CHEBI:61721"/>
        <label>1</label>
    </ligand>
    <ligandPart>
        <name>Mg</name>
        <dbReference type="ChEBI" id="CHEBI:25107"/>
    </ligandPart>
</feature>
<keyword evidence="3 7" id="KW-0602">Photosynthesis</keyword>
<feature type="binding site" evidence="6">
    <location>
        <position position="208"/>
    </location>
    <ligand>
        <name>chlorophyll a</name>
        <dbReference type="ChEBI" id="CHEBI:58416"/>
        <label>1</label>
    </ligand>
</feature>
<dbReference type="GO" id="GO:0009535">
    <property type="term" value="C:chloroplast thylakoid membrane"/>
    <property type="evidence" value="ECO:0007669"/>
    <property type="project" value="UniProtKB-SubCell"/>
</dbReference>
<keyword evidence="7" id="KW-0603">Photosystem I</keyword>
<evidence type="ECO:0000256" key="7">
    <source>
        <dbReference type="RuleBase" id="RU363080"/>
    </source>
</evidence>
<dbReference type="Proteomes" id="UP001489004">
    <property type="component" value="Unassembled WGS sequence"/>
</dbReference>
<evidence type="ECO:0000256" key="5">
    <source>
        <dbReference type="ARBA" id="ARBA00022991"/>
    </source>
</evidence>
<evidence type="ECO:0000256" key="4">
    <source>
        <dbReference type="ARBA" id="ARBA00022640"/>
    </source>
</evidence>
<evidence type="ECO:0000256" key="2">
    <source>
        <dbReference type="ARBA" id="ARBA00022528"/>
    </source>
</evidence>
<dbReference type="PANTHER" id="PTHR21649">
    <property type="entry name" value="CHLOROPHYLL A/B BINDING PROTEIN"/>
    <property type="match status" value="1"/>
</dbReference>
<comment type="caution">
    <text evidence="9">The sequence shown here is derived from an EMBL/GenBank/DDBJ whole genome shotgun (WGS) entry which is preliminary data.</text>
</comment>
<dbReference type="InterPro" id="IPR001344">
    <property type="entry name" value="Chloro_AB-bd_pln"/>
</dbReference>